<dbReference type="EMBL" id="CAJNOT010000416">
    <property type="protein sequence ID" value="CAF0974618.1"/>
    <property type="molecule type" value="Genomic_DNA"/>
</dbReference>
<proteinExistence type="predicted"/>
<sequence length="137" mass="15853">MQQMNCLSRITTDDIHPPMAVAPIVPPSKFHFEFKTVVKMAAAAAVGFVIGSLITKEKQKISRTVYIVEKRLRHATALVDESHKQADTYKEETEETSTRVCYMKRREEEVTQMKQFLREGLQENVSYEGNPIYQRSW</sequence>
<accession>A0A814EVP0</accession>
<reference evidence="1" key="1">
    <citation type="submission" date="2021-02" db="EMBL/GenBank/DDBJ databases">
        <authorList>
            <person name="Nowell W R."/>
        </authorList>
    </citation>
    <scope>NUCLEOTIDE SEQUENCE</scope>
</reference>
<name>A0A814EVP0_9BILA</name>
<evidence type="ECO:0000313" key="2">
    <source>
        <dbReference type="Proteomes" id="UP000663864"/>
    </source>
</evidence>
<gene>
    <name evidence="1" type="ORF">ZHD862_LOCUS11182</name>
</gene>
<evidence type="ECO:0000313" key="1">
    <source>
        <dbReference type="EMBL" id="CAF0974618.1"/>
    </source>
</evidence>
<dbReference type="AlphaFoldDB" id="A0A814EVP0"/>
<dbReference type="Proteomes" id="UP000663864">
    <property type="component" value="Unassembled WGS sequence"/>
</dbReference>
<comment type="caution">
    <text evidence="1">The sequence shown here is derived from an EMBL/GenBank/DDBJ whole genome shotgun (WGS) entry which is preliminary data.</text>
</comment>
<protein>
    <submittedName>
        <fullName evidence="1">Uncharacterized protein</fullName>
    </submittedName>
</protein>
<organism evidence="1 2">
    <name type="scientific">Rotaria sordida</name>
    <dbReference type="NCBI Taxonomy" id="392033"/>
    <lineage>
        <taxon>Eukaryota</taxon>
        <taxon>Metazoa</taxon>
        <taxon>Spiralia</taxon>
        <taxon>Gnathifera</taxon>
        <taxon>Rotifera</taxon>
        <taxon>Eurotatoria</taxon>
        <taxon>Bdelloidea</taxon>
        <taxon>Philodinida</taxon>
        <taxon>Philodinidae</taxon>
        <taxon>Rotaria</taxon>
    </lineage>
</organism>